<reference evidence="2 3" key="1">
    <citation type="journal article" date="2009" name="Nature">
        <title>Evolution of pathogenicity and sexual reproduction in eight Candida genomes.</title>
        <authorList>
            <person name="Butler G."/>
            <person name="Rasmussen M.D."/>
            <person name="Lin M.F."/>
            <person name="Santos M.A."/>
            <person name="Sakthikumar S."/>
            <person name="Munro C.A."/>
            <person name="Rheinbay E."/>
            <person name="Grabherr M."/>
            <person name="Forche A."/>
            <person name="Reedy J.L."/>
            <person name="Agrafioti I."/>
            <person name="Arnaud M.B."/>
            <person name="Bates S."/>
            <person name="Brown A.J."/>
            <person name="Brunke S."/>
            <person name="Costanzo M.C."/>
            <person name="Fitzpatrick D.A."/>
            <person name="de Groot P.W."/>
            <person name="Harris D."/>
            <person name="Hoyer L.L."/>
            <person name="Hube B."/>
            <person name="Klis F.M."/>
            <person name="Kodira C."/>
            <person name="Lennard N."/>
            <person name="Logue M.E."/>
            <person name="Martin R."/>
            <person name="Neiman A.M."/>
            <person name="Nikolaou E."/>
            <person name="Quail M.A."/>
            <person name="Quinn J."/>
            <person name="Santos M.C."/>
            <person name="Schmitzberger F.F."/>
            <person name="Sherlock G."/>
            <person name="Shah P."/>
            <person name="Silverstein K.A."/>
            <person name="Skrzypek M.S."/>
            <person name="Soll D."/>
            <person name="Staggs R."/>
            <person name="Stansfield I."/>
            <person name="Stumpf M.P."/>
            <person name="Sudbery P.E."/>
            <person name="Srikantha T."/>
            <person name="Zeng Q."/>
            <person name="Berman J."/>
            <person name="Berriman M."/>
            <person name="Heitman J."/>
            <person name="Gow N.A."/>
            <person name="Lorenz M.C."/>
            <person name="Birren B.W."/>
            <person name="Kellis M."/>
            <person name="Cuomo C.A."/>
        </authorList>
    </citation>
    <scope>NUCLEOTIDE SEQUENCE [LARGE SCALE GENOMIC DNA]</scope>
    <source>
        <strain evidence="3">ATCC MYA-3404 / T1</strain>
    </source>
</reference>
<dbReference type="Proteomes" id="UP000002037">
    <property type="component" value="Unassembled WGS sequence"/>
</dbReference>
<dbReference type="KEGG" id="ctp:CTRG_02507"/>
<dbReference type="RefSeq" id="XP_002548210.1">
    <property type="nucleotide sequence ID" value="XM_002548164.1"/>
</dbReference>
<feature type="region of interest" description="Disordered" evidence="1">
    <location>
        <begin position="84"/>
        <end position="114"/>
    </location>
</feature>
<feature type="compositionally biased region" description="Polar residues" evidence="1">
    <location>
        <begin position="84"/>
        <end position="99"/>
    </location>
</feature>
<dbReference type="HOGENOM" id="CLU_1594311_0_0_1"/>
<evidence type="ECO:0000313" key="2">
    <source>
        <dbReference type="EMBL" id="EER33689.1"/>
    </source>
</evidence>
<dbReference type="EMBL" id="GG692397">
    <property type="protein sequence ID" value="EER33689.1"/>
    <property type="molecule type" value="Genomic_DNA"/>
</dbReference>
<feature type="compositionally biased region" description="Low complexity" evidence="1">
    <location>
        <begin position="100"/>
        <end position="114"/>
    </location>
</feature>
<protein>
    <submittedName>
        <fullName evidence="2">Uncharacterized protein</fullName>
    </submittedName>
</protein>
<dbReference type="VEuPathDB" id="FungiDB:CTRG_02507"/>
<dbReference type="AlphaFoldDB" id="C5M7Y5"/>
<accession>C5M7Y5</accession>
<keyword evidence="3" id="KW-1185">Reference proteome</keyword>
<evidence type="ECO:0000313" key="3">
    <source>
        <dbReference type="Proteomes" id="UP000002037"/>
    </source>
</evidence>
<dbReference type="GeneID" id="8299100"/>
<name>C5M7Y5_CANTT</name>
<gene>
    <name evidence="2" type="ORF">CTRG_02507</name>
</gene>
<proteinExistence type="predicted"/>
<organism evidence="2 3">
    <name type="scientific">Candida tropicalis (strain ATCC MYA-3404 / T1)</name>
    <name type="common">Yeast</name>
    <dbReference type="NCBI Taxonomy" id="294747"/>
    <lineage>
        <taxon>Eukaryota</taxon>
        <taxon>Fungi</taxon>
        <taxon>Dikarya</taxon>
        <taxon>Ascomycota</taxon>
        <taxon>Saccharomycotina</taxon>
        <taxon>Pichiomycetes</taxon>
        <taxon>Debaryomycetaceae</taxon>
        <taxon>Candida/Lodderomyces clade</taxon>
        <taxon>Candida</taxon>
    </lineage>
</organism>
<sequence length="167" mass="17829">MDGDTFCVSKPNFTAWDNCVSLAQLDQNTDMVDNSMLMEETYTISPLASDSSITERYEYFYDTSLSSYTTRAIDASLEVGQASDQESEFLSETNQSDVFDTTSTSSTASSTTSATRSSSAASITSIPSASSSVTTSPDSETTVSRGDAASLKMFGIAFVITFVSCLL</sequence>
<evidence type="ECO:0000256" key="1">
    <source>
        <dbReference type="SAM" id="MobiDB-lite"/>
    </source>
</evidence>